<feature type="domain" description="TadE-like" evidence="2">
    <location>
        <begin position="15"/>
        <end position="56"/>
    </location>
</feature>
<evidence type="ECO:0000313" key="4">
    <source>
        <dbReference type="Proteomes" id="UP000594459"/>
    </source>
</evidence>
<name>A0A7S8IWI7_9SPHN</name>
<accession>A0A7S8IWI7</accession>
<sequence length="153" mass="16769">MISRIAKRLASETRGNATLELAFATPILLTMALASVDATMGFMHRMKMQQYAQVGADYVFAKMESVPLDPVIKAEMVLATGLPANKITVTSWIECDSSKANQTLGICNKPTAVVTKFVKIEVKDTYTPILNIPGYANYVKSFDYTGHVTVQTQ</sequence>
<dbReference type="AlphaFoldDB" id="A0A7S8IWI7"/>
<keyword evidence="1" id="KW-1133">Transmembrane helix</keyword>
<dbReference type="Pfam" id="PF07811">
    <property type="entry name" value="TadE"/>
    <property type="match status" value="1"/>
</dbReference>
<dbReference type="InterPro" id="IPR012495">
    <property type="entry name" value="TadE-like_dom"/>
</dbReference>
<organism evidence="3 4">
    <name type="scientific">Qipengyuania soli</name>
    <dbReference type="NCBI Taxonomy" id="2782568"/>
    <lineage>
        <taxon>Bacteria</taxon>
        <taxon>Pseudomonadati</taxon>
        <taxon>Pseudomonadota</taxon>
        <taxon>Alphaproteobacteria</taxon>
        <taxon>Sphingomonadales</taxon>
        <taxon>Erythrobacteraceae</taxon>
        <taxon>Qipengyuania</taxon>
    </lineage>
</organism>
<keyword evidence="4" id="KW-1185">Reference proteome</keyword>
<proteinExistence type="predicted"/>
<dbReference type="Proteomes" id="UP000594459">
    <property type="component" value="Chromosome"/>
</dbReference>
<reference evidence="3 4" key="1">
    <citation type="submission" date="2020-11" db="EMBL/GenBank/DDBJ databases">
        <title>The genome sequence of Erythrobacter sp. 6D36.</title>
        <authorList>
            <person name="Liu Y."/>
        </authorList>
    </citation>
    <scope>NUCLEOTIDE SEQUENCE [LARGE SCALE GENOMIC DNA]</scope>
    <source>
        <strain evidence="3 4">6D36</strain>
    </source>
</reference>
<evidence type="ECO:0000313" key="3">
    <source>
        <dbReference type="EMBL" id="QPD00052.1"/>
    </source>
</evidence>
<protein>
    <submittedName>
        <fullName evidence="3">Pilus assembly protein</fullName>
    </submittedName>
</protein>
<feature type="transmembrane region" description="Helical" evidence="1">
    <location>
        <begin position="21"/>
        <end position="43"/>
    </location>
</feature>
<gene>
    <name evidence="3" type="ORF">IRL76_05840</name>
</gene>
<keyword evidence="1" id="KW-0812">Transmembrane</keyword>
<evidence type="ECO:0000256" key="1">
    <source>
        <dbReference type="SAM" id="Phobius"/>
    </source>
</evidence>
<keyword evidence="1" id="KW-0472">Membrane</keyword>
<dbReference type="EMBL" id="CP064654">
    <property type="protein sequence ID" value="QPD00052.1"/>
    <property type="molecule type" value="Genomic_DNA"/>
</dbReference>
<evidence type="ECO:0000259" key="2">
    <source>
        <dbReference type="Pfam" id="PF07811"/>
    </source>
</evidence>
<dbReference type="KEGG" id="qso:IRL76_05840"/>
<dbReference type="RefSeq" id="WP_200983846.1">
    <property type="nucleotide sequence ID" value="NZ_CP064654.1"/>
</dbReference>